<evidence type="ECO:0000256" key="1">
    <source>
        <dbReference type="ARBA" id="ARBA00001947"/>
    </source>
</evidence>
<protein>
    <submittedName>
        <fullName evidence="8">Zinc-binding dehydrogenase</fullName>
    </submittedName>
</protein>
<organism evidence="8 9">
    <name type="scientific">Pseudonocardia xinjiangensis</name>
    <dbReference type="NCBI Taxonomy" id="75289"/>
    <lineage>
        <taxon>Bacteria</taxon>
        <taxon>Bacillati</taxon>
        <taxon>Actinomycetota</taxon>
        <taxon>Actinomycetes</taxon>
        <taxon>Pseudonocardiales</taxon>
        <taxon>Pseudonocardiaceae</taxon>
        <taxon>Pseudonocardia</taxon>
    </lineage>
</organism>
<feature type="compositionally biased region" description="Basic and acidic residues" evidence="6">
    <location>
        <begin position="91"/>
        <end position="102"/>
    </location>
</feature>
<evidence type="ECO:0000256" key="4">
    <source>
        <dbReference type="ARBA" id="ARBA00022833"/>
    </source>
</evidence>
<comment type="similarity">
    <text evidence="2">Belongs to the zinc-containing alcohol dehydrogenase family.</text>
</comment>
<evidence type="ECO:0000256" key="5">
    <source>
        <dbReference type="ARBA" id="ARBA00023002"/>
    </source>
</evidence>
<accession>A0ABX1R7R1</accession>
<dbReference type="Pfam" id="PF00107">
    <property type="entry name" value="ADH_zinc_N"/>
    <property type="match status" value="1"/>
</dbReference>
<evidence type="ECO:0000256" key="3">
    <source>
        <dbReference type="ARBA" id="ARBA00022723"/>
    </source>
</evidence>
<proteinExistence type="inferred from homology"/>
<dbReference type="SUPFAM" id="SSF51735">
    <property type="entry name" value="NAD(P)-binding Rossmann-fold domains"/>
    <property type="match status" value="1"/>
</dbReference>
<dbReference type="RefSeq" id="WP_169394464.1">
    <property type="nucleotide sequence ID" value="NZ_BAAAJH010000008.1"/>
</dbReference>
<dbReference type="EMBL" id="JAAXKY010000008">
    <property type="protein sequence ID" value="NMH76383.1"/>
    <property type="molecule type" value="Genomic_DNA"/>
</dbReference>
<dbReference type="Gene3D" id="3.90.180.10">
    <property type="entry name" value="Medium-chain alcohol dehydrogenases, catalytic domain"/>
    <property type="match status" value="1"/>
</dbReference>
<name>A0ABX1R7R1_9PSEU</name>
<reference evidence="8 9" key="1">
    <citation type="submission" date="2020-04" db="EMBL/GenBank/DDBJ databases">
        <authorList>
            <person name="Klaysubun C."/>
            <person name="Duangmal K."/>
            <person name="Lipun K."/>
        </authorList>
    </citation>
    <scope>NUCLEOTIDE SEQUENCE [LARGE SCALE GENOMIC DNA]</scope>
    <source>
        <strain evidence="8 9">JCM 11839</strain>
    </source>
</reference>
<keyword evidence="4" id="KW-0862">Zinc</keyword>
<dbReference type="Proteomes" id="UP001296706">
    <property type="component" value="Unassembled WGS sequence"/>
</dbReference>
<feature type="region of interest" description="Disordered" evidence="6">
    <location>
        <begin position="1"/>
        <end position="132"/>
    </location>
</feature>
<dbReference type="Gene3D" id="3.40.50.720">
    <property type="entry name" value="NAD(P)-binding Rossmann-like Domain"/>
    <property type="match status" value="1"/>
</dbReference>
<feature type="compositionally biased region" description="Low complexity" evidence="6">
    <location>
        <begin position="17"/>
        <end position="28"/>
    </location>
</feature>
<evidence type="ECO:0000313" key="8">
    <source>
        <dbReference type="EMBL" id="NMH76383.1"/>
    </source>
</evidence>
<dbReference type="InterPro" id="IPR013149">
    <property type="entry name" value="ADH-like_C"/>
</dbReference>
<dbReference type="PANTHER" id="PTHR43350:SF17">
    <property type="entry name" value="NAD-DEPENDENT ALCOHOL DEHYDROGENASE"/>
    <property type="match status" value="1"/>
</dbReference>
<feature type="domain" description="Alcohol dehydrogenase-like C-terminal" evidence="7">
    <location>
        <begin position="132"/>
        <end position="224"/>
    </location>
</feature>
<keyword evidence="5" id="KW-0560">Oxidoreductase</keyword>
<gene>
    <name evidence="8" type="ORF">HF577_04575</name>
</gene>
<comment type="caution">
    <text evidence="8">The sequence shown here is derived from an EMBL/GenBank/DDBJ whole genome shotgun (WGS) entry which is preliminary data.</text>
</comment>
<feature type="compositionally biased region" description="Low complexity" evidence="6">
    <location>
        <begin position="104"/>
        <end position="113"/>
    </location>
</feature>
<sequence>MVSPVRGLRRGSRSDQRAPCGRGVRPARPAAPPDRIGRLARSGRATRGAGSGDSRGWVGRLARTKRATRGATPPTSRWRSRQSRPSSRPPPDAHGRLRDGCRIGRGAVRPSRAGARRPPPGRGAGAGRGGGELARELGATSVVSSRTADPVEAIRDLTGGGAGHVVESSGVPAVLVQAITSLRGGGSAAVVGVPPFGTTAPIDVADVVNNSKRIFGVVEGRSNPPTFLPDLAALVATGRLPVVKLVTTFALGEVEGAADMMRNGTATKPVLLPGEDA</sequence>
<feature type="compositionally biased region" description="Gly residues" evidence="6">
    <location>
        <begin position="122"/>
        <end position="132"/>
    </location>
</feature>
<keyword evidence="3" id="KW-0479">Metal-binding</keyword>
<keyword evidence="9" id="KW-1185">Reference proteome</keyword>
<evidence type="ECO:0000256" key="6">
    <source>
        <dbReference type="SAM" id="MobiDB-lite"/>
    </source>
</evidence>
<evidence type="ECO:0000256" key="2">
    <source>
        <dbReference type="ARBA" id="ARBA00008072"/>
    </source>
</evidence>
<evidence type="ECO:0000313" key="9">
    <source>
        <dbReference type="Proteomes" id="UP001296706"/>
    </source>
</evidence>
<comment type="cofactor">
    <cofactor evidence="1">
        <name>Zn(2+)</name>
        <dbReference type="ChEBI" id="CHEBI:29105"/>
    </cofactor>
</comment>
<feature type="compositionally biased region" description="Low complexity" evidence="6">
    <location>
        <begin position="39"/>
        <end position="56"/>
    </location>
</feature>
<dbReference type="InterPro" id="IPR036291">
    <property type="entry name" value="NAD(P)-bd_dom_sf"/>
</dbReference>
<evidence type="ECO:0000259" key="7">
    <source>
        <dbReference type="Pfam" id="PF00107"/>
    </source>
</evidence>
<dbReference type="PANTHER" id="PTHR43350">
    <property type="entry name" value="NAD-DEPENDENT ALCOHOL DEHYDROGENASE"/>
    <property type="match status" value="1"/>
</dbReference>